<dbReference type="AlphaFoldDB" id="X0Y7S8"/>
<evidence type="ECO:0000256" key="1">
    <source>
        <dbReference type="ARBA" id="ARBA00023125"/>
    </source>
</evidence>
<comment type="caution">
    <text evidence="3">The sequence shown here is derived from an EMBL/GenBank/DDBJ whole genome shotgun (WGS) entry which is preliminary data.</text>
</comment>
<dbReference type="PROSITE" id="PS51900">
    <property type="entry name" value="CB"/>
    <property type="match status" value="1"/>
</dbReference>
<proteinExistence type="predicted"/>
<feature type="non-terminal residue" evidence="3">
    <location>
        <position position="178"/>
    </location>
</feature>
<gene>
    <name evidence="3" type="ORF">S01H1_63111</name>
</gene>
<dbReference type="InterPro" id="IPR011010">
    <property type="entry name" value="DNA_brk_join_enz"/>
</dbReference>
<reference evidence="3" key="1">
    <citation type="journal article" date="2014" name="Front. Microbiol.">
        <title>High frequency of phylogenetically diverse reductive dehalogenase-homologous genes in deep subseafloor sedimentary metagenomes.</title>
        <authorList>
            <person name="Kawai M."/>
            <person name="Futagami T."/>
            <person name="Toyoda A."/>
            <person name="Takaki Y."/>
            <person name="Nishi S."/>
            <person name="Hori S."/>
            <person name="Arai W."/>
            <person name="Tsubouchi T."/>
            <person name="Morono Y."/>
            <person name="Uchiyama I."/>
            <person name="Ito T."/>
            <person name="Fujiyama A."/>
            <person name="Inagaki F."/>
            <person name="Takami H."/>
        </authorList>
    </citation>
    <scope>NUCLEOTIDE SEQUENCE</scope>
    <source>
        <strain evidence="3">Expedition CK06-06</strain>
    </source>
</reference>
<dbReference type="Gene3D" id="1.10.150.130">
    <property type="match status" value="1"/>
</dbReference>
<evidence type="ECO:0000313" key="3">
    <source>
        <dbReference type="EMBL" id="GAG32931.1"/>
    </source>
</evidence>
<feature type="domain" description="Core-binding (CB)" evidence="2">
    <location>
        <begin position="58"/>
        <end position="139"/>
    </location>
</feature>
<keyword evidence="1" id="KW-0238">DNA-binding</keyword>
<evidence type="ECO:0000259" key="2">
    <source>
        <dbReference type="PROSITE" id="PS51900"/>
    </source>
</evidence>
<dbReference type="SUPFAM" id="SSF56349">
    <property type="entry name" value="DNA breaking-rejoining enzymes"/>
    <property type="match status" value="1"/>
</dbReference>
<organism evidence="3">
    <name type="scientific">marine sediment metagenome</name>
    <dbReference type="NCBI Taxonomy" id="412755"/>
    <lineage>
        <taxon>unclassified sequences</taxon>
        <taxon>metagenomes</taxon>
        <taxon>ecological metagenomes</taxon>
    </lineage>
</organism>
<dbReference type="GO" id="GO:0003677">
    <property type="term" value="F:DNA binding"/>
    <property type="evidence" value="ECO:0007669"/>
    <property type="project" value="UniProtKB-KW"/>
</dbReference>
<dbReference type="InterPro" id="IPR010998">
    <property type="entry name" value="Integrase_recombinase_N"/>
</dbReference>
<protein>
    <recommendedName>
        <fullName evidence="2">Core-binding (CB) domain-containing protein</fullName>
    </recommendedName>
</protein>
<name>X0Y7S8_9ZZZZ</name>
<accession>X0Y7S8</accession>
<dbReference type="InterPro" id="IPR044068">
    <property type="entry name" value="CB"/>
</dbReference>
<sequence length="178" mass="21110">MRKVWIYKRKRIKGWWIGWYESGKRKAKALPSKALAEHYRQIKYAQLNSDVFTGTVTVDWNQMRNEYEHSKKVAGVVEDSLYEVALTLRHFERLVGKCNSKQITQNAIDKYILKRGNEVKRSTLNKDIRNLKAFTNWCRENRYVNGEIKIRELKEDERPVISLSNTQIKKLLSTSKPY</sequence>
<dbReference type="EMBL" id="BARS01041503">
    <property type="protein sequence ID" value="GAG32931.1"/>
    <property type="molecule type" value="Genomic_DNA"/>
</dbReference>